<proteinExistence type="predicted"/>
<accession>A0A931GYC8</accession>
<comment type="caution">
    <text evidence="1">The sequence shown here is derived from an EMBL/GenBank/DDBJ whole genome shotgun (WGS) entry which is preliminary data.</text>
</comment>
<dbReference type="EMBL" id="JADWYR010000001">
    <property type="protein sequence ID" value="MBG9375327.1"/>
    <property type="molecule type" value="Genomic_DNA"/>
</dbReference>
<sequence length="80" mass="9330">MKTRLNLTIDEALLENIKVYASKKNTSVSELVETYFKSITRPVKKKNIIDLVEKLDKPAISQQSDLKELYYQDQSKKYGF</sequence>
<protein>
    <recommendedName>
        <fullName evidence="3">Antitoxin</fullName>
    </recommendedName>
</protein>
<reference evidence="1" key="1">
    <citation type="submission" date="2020-11" db="EMBL/GenBank/DDBJ databases">
        <title>Bacterial whole genome sequence for Panacibacter sp. DH6.</title>
        <authorList>
            <person name="Le V."/>
            <person name="Ko S."/>
            <person name="Ahn C.-Y."/>
            <person name="Oh H.-M."/>
        </authorList>
    </citation>
    <scope>NUCLEOTIDE SEQUENCE</scope>
    <source>
        <strain evidence="1">DH6</strain>
    </source>
</reference>
<organism evidence="1 2">
    <name type="scientific">Panacibacter microcysteis</name>
    <dbReference type="NCBI Taxonomy" id="2793269"/>
    <lineage>
        <taxon>Bacteria</taxon>
        <taxon>Pseudomonadati</taxon>
        <taxon>Bacteroidota</taxon>
        <taxon>Chitinophagia</taxon>
        <taxon>Chitinophagales</taxon>
        <taxon>Chitinophagaceae</taxon>
        <taxon>Panacibacter</taxon>
    </lineage>
</organism>
<dbReference type="AlphaFoldDB" id="A0A931GYC8"/>
<dbReference type="RefSeq" id="WP_196989383.1">
    <property type="nucleotide sequence ID" value="NZ_JADWYR010000001.1"/>
</dbReference>
<keyword evidence="2" id="KW-1185">Reference proteome</keyword>
<name>A0A931GYC8_9BACT</name>
<evidence type="ECO:0000313" key="1">
    <source>
        <dbReference type="EMBL" id="MBG9375327.1"/>
    </source>
</evidence>
<dbReference type="Pfam" id="PF19891">
    <property type="entry name" value="DUF6364"/>
    <property type="match status" value="1"/>
</dbReference>
<evidence type="ECO:0000313" key="2">
    <source>
        <dbReference type="Proteomes" id="UP000628448"/>
    </source>
</evidence>
<dbReference type="Proteomes" id="UP000628448">
    <property type="component" value="Unassembled WGS sequence"/>
</dbReference>
<evidence type="ECO:0008006" key="3">
    <source>
        <dbReference type="Google" id="ProtNLM"/>
    </source>
</evidence>
<gene>
    <name evidence="1" type="ORF">I5907_03725</name>
</gene>
<dbReference type="InterPro" id="IPR045944">
    <property type="entry name" value="DUF6364"/>
</dbReference>